<name>A0A6J4PZM3_9ACTN</name>
<protein>
    <submittedName>
        <fullName evidence="1">TIORF127 protein</fullName>
    </submittedName>
</protein>
<gene>
    <name evidence="1" type="ORF">AVDCRST_MAG55-2174</name>
</gene>
<dbReference type="EMBL" id="CADCUZ010000104">
    <property type="protein sequence ID" value="CAA9423767.1"/>
    <property type="molecule type" value="Genomic_DNA"/>
</dbReference>
<dbReference type="InterPro" id="IPR027839">
    <property type="entry name" value="DUF4432"/>
</dbReference>
<dbReference type="Gene3D" id="2.70.98.10">
    <property type="match status" value="1"/>
</dbReference>
<dbReference type="Pfam" id="PF14486">
    <property type="entry name" value="DUF4432"/>
    <property type="match status" value="1"/>
</dbReference>
<reference evidence="1" key="1">
    <citation type="submission" date="2020-02" db="EMBL/GenBank/DDBJ databases">
        <authorList>
            <person name="Meier V. D."/>
        </authorList>
    </citation>
    <scope>NUCLEOTIDE SEQUENCE</scope>
    <source>
        <strain evidence="1">AVDCRST_MAG55</strain>
    </source>
</reference>
<dbReference type="GO" id="GO:0030246">
    <property type="term" value="F:carbohydrate binding"/>
    <property type="evidence" value="ECO:0007669"/>
    <property type="project" value="InterPro"/>
</dbReference>
<dbReference type="CDD" id="cd09023">
    <property type="entry name" value="Aldose_epim_Ec_c4013"/>
    <property type="match status" value="1"/>
</dbReference>
<organism evidence="1">
    <name type="scientific">uncultured Rubrobacteraceae bacterium</name>
    <dbReference type="NCBI Taxonomy" id="349277"/>
    <lineage>
        <taxon>Bacteria</taxon>
        <taxon>Bacillati</taxon>
        <taxon>Actinomycetota</taxon>
        <taxon>Rubrobacteria</taxon>
        <taxon>Rubrobacterales</taxon>
        <taxon>Rubrobacteraceae</taxon>
        <taxon>environmental samples</taxon>
    </lineage>
</organism>
<dbReference type="AlphaFoldDB" id="A0A6J4PZM3"/>
<proteinExistence type="predicted"/>
<sequence>MPEFFGKSYGREELLRRVGGLDQAAGVRLVTLGDGPERGVRLLEFRTGTGFAFDVLVDRAFDVGRCEMGGRPLGWLSPVGFAGPWFDEPEGLGFLRNWGGGLLTTAGLDHALFMAEDTAKQYHYPPKGTESHGLHGRVSNLPGRLVGYGERWEGDECVLWAEGEVRQAAVFGENLVLRRRVEAKVGESRLKIHDEVENAGFDPTPHMYLYHVNVGWPVVDEGAELLAPAAGVSPRGDYPAEGYEKFHGPQRDYVERVFEHELAAEEGGTVPVGIANRGLGLGFYQVYRPDQLPHHFVWRMLGEGTYVVGVEPSTNRTAGRLDARERGELIELAPREERLYDLELGALHGNEEIEGFAARVEALRGDLE</sequence>
<dbReference type="InterPro" id="IPR014718">
    <property type="entry name" value="GH-type_carb-bd"/>
</dbReference>
<evidence type="ECO:0000313" key="1">
    <source>
        <dbReference type="EMBL" id="CAA9423767.1"/>
    </source>
</evidence>
<accession>A0A6J4PZM3</accession>